<comment type="caution">
    <text evidence="3">The sequence shown here is derived from an EMBL/GenBank/DDBJ whole genome shotgun (WGS) entry which is preliminary data.</text>
</comment>
<evidence type="ECO:0000313" key="3">
    <source>
        <dbReference type="EMBL" id="NHN85379.1"/>
    </source>
</evidence>
<dbReference type="PANTHER" id="PTHR30143">
    <property type="entry name" value="ACID HYDRATASE"/>
    <property type="match status" value="1"/>
</dbReference>
<dbReference type="Proteomes" id="UP000635278">
    <property type="component" value="Unassembled WGS sequence"/>
</dbReference>
<dbReference type="Pfam" id="PF01557">
    <property type="entry name" value="FAA_hydrolase"/>
    <property type="match status" value="1"/>
</dbReference>
<accession>A0ABX0JQI7</accession>
<evidence type="ECO:0000313" key="4">
    <source>
        <dbReference type="Proteomes" id="UP000635278"/>
    </source>
</evidence>
<keyword evidence="4" id="KW-1185">Reference proteome</keyword>
<proteinExistence type="predicted"/>
<name>A0ABX0JQI7_9PROT</name>
<organism evidence="3 4">
    <name type="scientific">Acetobacter musti</name>
    <dbReference type="NCBI Taxonomy" id="864732"/>
    <lineage>
        <taxon>Bacteria</taxon>
        <taxon>Pseudomonadati</taxon>
        <taxon>Pseudomonadota</taxon>
        <taxon>Alphaproteobacteria</taxon>
        <taxon>Acetobacterales</taxon>
        <taxon>Acetobacteraceae</taxon>
        <taxon>Acetobacter</taxon>
    </lineage>
</organism>
<gene>
    <name evidence="3" type="ORF">GOB93_12110</name>
</gene>
<protein>
    <submittedName>
        <fullName evidence="3">2-keto-4-pentenoate hydratase</fullName>
    </submittedName>
</protein>
<dbReference type="PANTHER" id="PTHR30143:SF0">
    <property type="entry name" value="2-KETO-4-PENTENOATE HYDRATASE"/>
    <property type="match status" value="1"/>
</dbReference>
<sequence length="259" mass="28309">MTTDIDTSVSATHALADHLMDVRERRAEPVASLVPMLIPSDEQKAYAVQDEIVRRLGPVVGWKVGARSPDAEPSAAPLHRETVFRNGAIIPAGLCRHRGVEAEIAWCFARTPELKPENLMRESVLDAIGSVHPVIELVDTRFRETGSQHPLAHLADQQNHGALIIGPALKDWRNYDPVSETITVRIDHRKSVTRPGINAAGDPLRLLVWLAYHAAQRGLPLEAGTIVTTGSLTGTLFVPHRTHVSAEFSMSGRVSAFLT</sequence>
<feature type="domain" description="Fumarylacetoacetase-like C-terminal" evidence="2">
    <location>
        <begin position="90"/>
        <end position="252"/>
    </location>
</feature>
<dbReference type="SUPFAM" id="SSF56529">
    <property type="entry name" value="FAH"/>
    <property type="match status" value="1"/>
</dbReference>
<dbReference type="EMBL" id="WOTB01000015">
    <property type="protein sequence ID" value="NHN85379.1"/>
    <property type="molecule type" value="Genomic_DNA"/>
</dbReference>
<keyword evidence="1" id="KW-0456">Lyase</keyword>
<dbReference type="Gene3D" id="3.90.850.10">
    <property type="entry name" value="Fumarylacetoacetase-like, C-terminal domain"/>
    <property type="match status" value="1"/>
</dbReference>
<dbReference type="RefSeq" id="WP_173583805.1">
    <property type="nucleotide sequence ID" value="NZ_WOTB01000015.1"/>
</dbReference>
<evidence type="ECO:0000256" key="1">
    <source>
        <dbReference type="ARBA" id="ARBA00023239"/>
    </source>
</evidence>
<evidence type="ECO:0000259" key="2">
    <source>
        <dbReference type="Pfam" id="PF01557"/>
    </source>
</evidence>
<dbReference type="InterPro" id="IPR011234">
    <property type="entry name" value="Fumarylacetoacetase-like_C"/>
</dbReference>
<dbReference type="InterPro" id="IPR050772">
    <property type="entry name" value="Hydratase-Decarb/MhpD_sf"/>
</dbReference>
<dbReference type="InterPro" id="IPR036663">
    <property type="entry name" value="Fumarylacetoacetase_C_sf"/>
</dbReference>
<reference evidence="3 4" key="1">
    <citation type="journal article" date="2020" name="Int. J. Syst. Evol. Microbiol.">
        <title>Novel acetic acid bacteria from cider fermentations: Acetobacter conturbans sp. nov. and Acetobacter fallax sp. nov.</title>
        <authorList>
            <person name="Sombolestani A.S."/>
            <person name="Cleenwerck I."/>
            <person name="Cnockaert M."/>
            <person name="Borremans W."/>
            <person name="Wieme A.D."/>
            <person name="De Vuyst L."/>
            <person name="Vandamme P."/>
        </authorList>
    </citation>
    <scope>NUCLEOTIDE SEQUENCE [LARGE SCALE GENOMIC DNA]</scope>
    <source>
        <strain evidence="3 4">LMG 30640</strain>
    </source>
</reference>